<gene>
    <name evidence="1" type="ORF">MED297_08891</name>
</gene>
<dbReference type="AlphaFoldDB" id="A4BGG2"/>
<organism evidence="1 2">
    <name type="scientific">Reinekea blandensis MED297</name>
    <dbReference type="NCBI Taxonomy" id="314283"/>
    <lineage>
        <taxon>Bacteria</taxon>
        <taxon>Pseudomonadati</taxon>
        <taxon>Pseudomonadota</taxon>
        <taxon>Gammaproteobacteria</taxon>
        <taxon>Oceanospirillales</taxon>
        <taxon>Saccharospirillaceae</taxon>
        <taxon>Reinekea</taxon>
    </lineage>
</organism>
<dbReference type="STRING" id="314283.MED297_08891"/>
<evidence type="ECO:0000313" key="1">
    <source>
        <dbReference type="EMBL" id="EAR08768.1"/>
    </source>
</evidence>
<sequence length="119" mass="13622">MLRVLSTFMTMSREEYIQKKRLESVEVASKMLDGTLDYLEGALLLSELRFAVGLEDRDEDFAAFTGVMSEVDHLPVGPVRIHWSKSALEKHQPDIERATTWAKECTLENCKSIIRRFGT</sequence>
<accession>A4BGG2</accession>
<dbReference type="Proteomes" id="UP000005953">
    <property type="component" value="Unassembled WGS sequence"/>
</dbReference>
<comment type="caution">
    <text evidence="1">The sequence shown here is derived from an EMBL/GenBank/DDBJ whole genome shotgun (WGS) entry which is preliminary data.</text>
</comment>
<proteinExistence type="predicted"/>
<evidence type="ECO:0000313" key="2">
    <source>
        <dbReference type="Proteomes" id="UP000005953"/>
    </source>
</evidence>
<reference evidence="1 2" key="1">
    <citation type="submission" date="2006-02" db="EMBL/GenBank/DDBJ databases">
        <authorList>
            <person name="Pinhassi J."/>
            <person name="Pedros-Alio C."/>
            <person name="Ferriera S."/>
            <person name="Johnson J."/>
            <person name="Kravitz S."/>
            <person name="Halpern A."/>
            <person name="Remington K."/>
            <person name="Beeson K."/>
            <person name="Tran B."/>
            <person name="Rogers Y.-H."/>
            <person name="Friedman R."/>
            <person name="Venter J.C."/>
        </authorList>
    </citation>
    <scope>NUCLEOTIDE SEQUENCE [LARGE SCALE GENOMIC DNA]</scope>
    <source>
        <strain evidence="1 2">MED297</strain>
    </source>
</reference>
<dbReference type="EMBL" id="AAOE01000016">
    <property type="protein sequence ID" value="EAR08768.1"/>
    <property type="molecule type" value="Genomic_DNA"/>
</dbReference>
<name>A4BGG2_9GAMM</name>
<protein>
    <submittedName>
        <fullName evidence="1">Uncharacterized protein</fullName>
    </submittedName>
</protein>
<dbReference type="HOGENOM" id="CLU_168814_0_0_6"/>
<keyword evidence="2" id="KW-1185">Reference proteome</keyword>